<accession>A0A1I7HWX1</accession>
<organism evidence="1 2">
    <name type="scientific">Pustulibacterium marinum</name>
    <dbReference type="NCBI Taxonomy" id="1224947"/>
    <lineage>
        <taxon>Bacteria</taxon>
        <taxon>Pseudomonadati</taxon>
        <taxon>Bacteroidota</taxon>
        <taxon>Flavobacteriia</taxon>
        <taxon>Flavobacteriales</taxon>
        <taxon>Flavobacteriaceae</taxon>
        <taxon>Pustulibacterium</taxon>
    </lineage>
</organism>
<evidence type="ECO:0000313" key="1">
    <source>
        <dbReference type="EMBL" id="SFU65222.1"/>
    </source>
</evidence>
<proteinExistence type="predicted"/>
<dbReference type="EMBL" id="FPBK01000011">
    <property type="protein sequence ID" value="SFU65222.1"/>
    <property type="molecule type" value="Genomic_DNA"/>
</dbReference>
<gene>
    <name evidence="1" type="ORF">SAMN05216480_111106</name>
</gene>
<evidence type="ECO:0000313" key="2">
    <source>
        <dbReference type="Proteomes" id="UP000199138"/>
    </source>
</evidence>
<sequence>MVNYLQPSCPEPKNMRMFGTLKKEAIKMSFLHELAIFKHKETVGFGKN</sequence>
<protein>
    <submittedName>
        <fullName evidence="1">Uncharacterized protein</fullName>
    </submittedName>
</protein>
<dbReference type="STRING" id="1224947.SAMN05216480_111106"/>
<dbReference type="Proteomes" id="UP000199138">
    <property type="component" value="Unassembled WGS sequence"/>
</dbReference>
<name>A0A1I7HWX1_9FLAO</name>
<keyword evidence="2" id="KW-1185">Reference proteome</keyword>
<dbReference type="AlphaFoldDB" id="A0A1I7HWX1"/>
<reference evidence="1 2" key="1">
    <citation type="submission" date="2016-10" db="EMBL/GenBank/DDBJ databases">
        <authorList>
            <person name="de Groot N.N."/>
        </authorList>
    </citation>
    <scope>NUCLEOTIDE SEQUENCE [LARGE SCALE GENOMIC DNA]</scope>
    <source>
        <strain evidence="1 2">CGMCC 1.12333</strain>
    </source>
</reference>